<dbReference type="AlphaFoldDB" id="A0A9P6GL18"/>
<dbReference type="Proteomes" id="UP000756921">
    <property type="component" value="Unassembled WGS sequence"/>
</dbReference>
<gene>
    <name evidence="1" type="ORF">PMIN01_06226</name>
</gene>
<evidence type="ECO:0000313" key="2">
    <source>
        <dbReference type="Proteomes" id="UP000756921"/>
    </source>
</evidence>
<comment type="caution">
    <text evidence="1">The sequence shown here is derived from an EMBL/GenBank/DDBJ whole genome shotgun (WGS) entry which is preliminary data.</text>
</comment>
<proteinExistence type="predicted"/>
<dbReference type="OrthoDB" id="5413827at2759"/>
<name>A0A9P6GL18_9PLEO</name>
<protein>
    <submittedName>
        <fullName evidence="1">Uncharacterized protein</fullName>
    </submittedName>
</protein>
<evidence type="ECO:0000313" key="1">
    <source>
        <dbReference type="EMBL" id="KAF9736310.1"/>
    </source>
</evidence>
<dbReference type="PANTHER" id="PTHR38790:SF4">
    <property type="entry name" value="2EXR DOMAIN-CONTAINING PROTEIN"/>
    <property type="match status" value="1"/>
</dbReference>
<dbReference type="EMBL" id="WJXW01000005">
    <property type="protein sequence ID" value="KAF9736310.1"/>
    <property type="molecule type" value="Genomic_DNA"/>
</dbReference>
<organism evidence="1 2">
    <name type="scientific">Paraphaeosphaeria minitans</name>
    <dbReference type="NCBI Taxonomy" id="565426"/>
    <lineage>
        <taxon>Eukaryota</taxon>
        <taxon>Fungi</taxon>
        <taxon>Dikarya</taxon>
        <taxon>Ascomycota</taxon>
        <taxon>Pezizomycotina</taxon>
        <taxon>Dothideomycetes</taxon>
        <taxon>Pleosporomycetidae</taxon>
        <taxon>Pleosporales</taxon>
        <taxon>Massarineae</taxon>
        <taxon>Didymosphaeriaceae</taxon>
        <taxon>Paraphaeosphaeria</taxon>
    </lineage>
</organism>
<accession>A0A9P6GL18</accession>
<reference evidence="1" key="1">
    <citation type="journal article" date="2020" name="Mol. Plant Microbe Interact.">
        <title>Genome Sequence of the Biocontrol Agent Coniothyrium minitans strain Conio (IMI 134523).</title>
        <authorList>
            <person name="Patel D."/>
            <person name="Shittu T.A."/>
            <person name="Baroncelli R."/>
            <person name="Muthumeenakshi S."/>
            <person name="Osborne T.H."/>
            <person name="Janganan T.K."/>
            <person name="Sreenivasaprasad S."/>
        </authorList>
    </citation>
    <scope>NUCLEOTIDE SEQUENCE</scope>
    <source>
        <strain evidence="1">Conio</strain>
    </source>
</reference>
<sequence length="290" mass="32605">MHPGTGLERQLQRLTLPEQSVRLLENGLLDLSETPKHLVEVARRNAIESHLLRLPAEIRCRIFEFALSGYDIKIGYGAANARQPVLSGLRIPLRKTLEICVEFKLGDGKKRIVTDCKTSSFYLPQVCRMVYSETVTKGYALNGLFIDAATFIELPLRLLGVGVWAKSLATAQFDAISRITIPAQAYVPYLGYSYLRGRPSVSGKFPYLKYIYACGGYPLVAFASWVRAKKLAIRKPSTLIQEAQVRGRYAGWSRDQLVGLIRQICFEIEGKHVEIIIDGSPTDLYFFNQN</sequence>
<keyword evidence="2" id="KW-1185">Reference proteome</keyword>
<dbReference type="PANTHER" id="PTHR38790">
    <property type="entry name" value="2EXR DOMAIN-CONTAINING PROTEIN-RELATED"/>
    <property type="match status" value="1"/>
</dbReference>